<dbReference type="InterPro" id="IPR042087">
    <property type="entry name" value="DNA_pol_B_thumb"/>
</dbReference>
<dbReference type="GO" id="GO:0003697">
    <property type="term" value="F:single-stranded DNA binding"/>
    <property type="evidence" value="ECO:0007669"/>
    <property type="project" value="TreeGrafter"/>
</dbReference>
<accession>A0A2A9NZ54</accession>
<dbReference type="Pfam" id="PF12254">
    <property type="entry name" value="DNA_pol_alpha_N"/>
    <property type="match status" value="1"/>
</dbReference>
<feature type="domain" description="DNA polymerase alpha catalytic subunit N-terminal" evidence="17">
    <location>
        <begin position="16"/>
        <end position="76"/>
    </location>
</feature>
<keyword evidence="19" id="KW-1185">Reference proteome</keyword>
<dbReference type="Gene3D" id="1.10.287.690">
    <property type="entry name" value="Helix hairpin bin"/>
    <property type="match status" value="1"/>
</dbReference>
<evidence type="ECO:0000256" key="7">
    <source>
        <dbReference type="ARBA" id="ARBA00022771"/>
    </source>
</evidence>
<evidence type="ECO:0000259" key="14">
    <source>
        <dbReference type="Pfam" id="PF00136"/>
    </source>
</evidence>
<dbReference type="PROSITE" id="PS00116">
    <property type="entry name" value="DNA_POLYMERASE_B"/>
    <property type="match status" value="1"/>
</dbReference>
<keyword evidence="11" id="KW-0539">Nucleus</keyword>
<comment type="similarity">
    <text evidence="2 12">Belongs to the DNA polymerase type-B family.</text>
</comment>
<dbReference type="SUPFAM" id="SSF56672">
    <property type="entry name" value="DNA/RNA polymerases"/>
    <property type="match status" value="1"/>
</dbReference>
<name>A0A2A9NZ54_9AGAR</name>
<dbReference type="GO" id="GO:0000166">
    <property type="term" value="F:nucleotide binding"/>
    <property type="evidence" value="ECO:0007669"/>
    <property type="project" value="InterPro"/>
</dbReference>
<keyword evidence="6" id="KW-0479">Metal-binding</keyword>
<dbReference type="InterPro" id="IPR036397">
    <property type="entry name" value="RNaseH_sf"/>
</dbReference>
<keyword evidence="9 12" id="KW-0239">DNA-directed DNA polymerase</keyword>
<evidence type="ECO:0000256" key="3">
    <source>
        <dbReference type="ARBA" id="ARBA00022679"/>
    </source>
</evidence>
<dbReference type="Pfam" id="PF00136">
    <property type="entry name" value="DNA_pol_B"/>
    <property type="match status" value="1"/>
</dbReference>
<dbReference type="Proteomes" id="UP000242287">
    <property type="component" value="Unassembled WGS sequence"/>
</dbReference>
<feature type="region of interest" description="Disordered" evidence="13">
    <location>
        <begin position="825"/>
        <end position="844"/>
    </location>
</feature>
<reference evidence="18 19" key="1">
    <citation type="submission" date="2014-02" db="EMBL/GenBank/DDBJ databases">
        <title>Transposable element dynamics among asymbiotic and ectomycorrhizal Amanita fungi.</title>
        <authorList>
            <consortium name="DOE Joint Genome Institute"/>
            <person name="Hess J."/>
            <person name="Skrede I."/>
            <person name="Wolfe B."/>
            <person name="LaButti K."/>
            <person name="Ohm R.A."/>
            <person name="Grigoriev I.V."/>
            <person name="Pringle A."/>
        </authorList>
    </citation>
    <scope>NUCLEOTIDE SEQUENCE [LARGE SCALE GENOMIC DNA]</scope>
    <source>
        <strain evidence="18 19">SKay4041</strain>
    </source>
</reference>
<dbReference type="InterPro" id="IPR043502">
    <property type="entry name" value="DNA/RNA_pol_sf"/>
</dbReference>
<dbReference type="FunFam" id="1.10.132.60:FF:000004">
    <property type="entry name" value="DNA polymerase"/>
    <property type="match status" value="1"/>
</dbReference>
<dbReference type="FunFam" id="1.10.287.690:FF:000003">
    <property type="entry name" value="DNA polymerase"/>
    <property type="match status" value="1"/>
</dbReference>
<dbReference type="FunFam" id="3.30.420.10:FF:000036">
    <property type="entry name" value="DNA polymerase"/>
    <property type="match status" value="1"/>
</dbReference>
<evidence type="ECO:0000256" key="8">
    <source>
        <dbReference type="ARBA" id="ARBA00022833"/>
    </source>
</evidence>
<dbReference type="GO" id="GO:0008270">
    <property type="term" value="F:zinc ion binding"/>
    <property type="evidence" value="ECO:0007669"/>
    <property type="project" value="UniProtKB-KW"/>
</dbReference>
<dbReference type="Gene3D" id="1.10.132.60">
    <property type="entry name" value="DNA polymerase family B, C-terminal domain"/>
    <property type="match status" value="1"/>
</dbReference>
<evidence type="ECO:0000313" key="18">
    <source>
        <dbReference type="EMBL" id="PFH53233.1"/>
    </source>
</evidence>
<dbReference type="InterPro" id="IPR006134">
    <property type="entry name" value="DNA-dir_DNA_pol_B_multi_dom"/>
</dbReference>
<keyword evidence="10 12" id="KW-0238">DNA-binding</keyword>
<keyword evidence="4 12" id="KW-0548">Nucleotidyltransferase</keyword>
<dbReference type="PANTHER" id="PTHR45861:SF1">
    <property type="entry name" value="DNA POLYMERASE ALPHA CATALYTIC SUBUNIT"/>
    <property type="match status" value="1"/>
</dbReference>
<dbReference type="GO" id="GO:0006281">
    <property type="term" value="P:DNA repair"/>
    <property type="evidence" value="ECO:0007669"/>
    <property type="project" value="UniProtKB-ARBA"/>
</dbReference>
<feature type="region of interest" description="Disordered" evidence="13">
    <location>
        <begin position="71"/>
        <end position="122"/>
    </location>
</feature>
<keyword evidence="7" id="KW-0863">Zinc-finger</keyword>
<dbReference type="Pfam" id="PF03104">
    <property type="entry name" value="DNA_pol_B_exo1"/>
    <property type="match status" value="1"/>
</dbReference>
<dbReference type="EMBL" id="KZ301974">
    <property type="protein sequence ID" value="PFH53233.1"/>
    <property type="molecule type" value="Genomic_DNA"/>
</dbReference>
<dbReference type="GO" id="GO:0006272">
    <property type="term" value="P:leading strand elongation"/>
    <property type="evidence" value="ECO:0007669"/>
    <property type="project" value="TreeGrafter"/>
</dbReference>
<comment type="catalytic activity">
    <reaction evidence="12">
        <text>DNA(n) + a 2'-deoxyribonucleoside 5'-triphosphate = DNA(n+1) + diphosphate</text>
        <dbReference type="Rhea" id="RHEA:22508"/>
        <dbReference type="Rhea" id="RHEA-COMP:17339"/>
        <dbReference type="Rhea" id="RHEA-COMP:17340"/>
        <dbReference type="ChEBI" id="CHEBI:33019"/>
        <dbReference type="ChEBI" id="CHEBI:61560"/>
        <dbReference type="ChEBI" id="CHEBI:173112"/>
        <dbReference type="EC" id="2.7.7.7"/>
    </reaction>
</comment>
<evidence type="ECO:0000259" key="17">
    <source>
        <dbReference type="Pfam" id="PF12254"/>
    </source>
</evidence>
<keyword evidence="5 12" id="KW-0235">DNA replication</keyword>
<dbReference type="Gene3D" id="1.10.3200.20">
    <property type="entry name" value="DNA Polymerase alpha, zinc finger"/>
    <property type="match status" value="1"/>
</dbReference>
<dbReference type="InterPro" id="IPR024647">
    <property type="entry name" value="DNA_pol_a_cat_su_N"/>
</dbReference>
<dbReference type="Gene3D" id="2.40.50.730">
    <property type="match status" value="1"/>
</dbReference>
<feature type="domain" description="Zinc finger DNA-directed DNA polymerase family B alpha" evidence="16">
    <location>
        <begin position="1261"/>
        <end position="1442"/>
    </location>
</feature>
<evidence type="ECO:0000256" key="9">
    <source>
        <dbReference type="ARBA" id="ARBA00022932"/>
    </source>
</evidence>
<evidence type="ECO:0000313" key="19">
    <source>
        <dbReference type="Proteomes" id="UP000242287"/>
    </source>
</evidence>
<dbReference type="InterPro" id="IPR006172">
    <property type="entry name" value="DNA-dir_DNA_pol_B"/>
</dbReference>
<dbReference type="STRING" id="703135.A0A2A9NZ54"/>
<proteinExistence type="inferred from homology"/>
<dbReference type="Gene3D" id="3.90.1600.10">
    <property type="entry name" value="Palm domain of DNA polymerase"/>
    <property type="match status" value="1"/>
</dbReference>
<feature type="compositionally biased region" description="Basic and acidic residues" evidence="13">
    <location>
        <begin position="78"/>
        <end position="94"/>
    </location>
</feature>
<dbReference type="Pfam" id="PF08996">
    <property type="entry name" value="zf-DNA_Pol"/>
    <property type="match status" value="1"/>
</dbReference>
<keyword evidence="8" id="KW-0862">Zinc</keyword>
<feature type="region of interest" description="Disordered" evidence="13">
    <location>
        <begin position="148"/>
        <end position="193"/>
    </location>
</feature>
<evidence type="ECO:0000256" key="6">
    <source>
        <dbReference type="ARBA" id="ARBA00022723"/>
    </source>
</evidence>
<dbReference type="InterPro" id="IPR045846">
    <property type="entry name" value="POLBc_alpha"/>
</dbReference>
<evidence type="ECO:0000256" key="13">
    <source>
        <dbReference type="SAM" id="MobiDB-lite"/>
    </source>
</evidence>
<dbReference type="GO" id="GO:0005658">
    <property type="term" value="C:alpha DNA polymerase:primase complex"/>
    <property type="evidence" value="ECO:0007669"/>
    <property type="project" value="UniProtKB-ARBA"/>
</dbReference>
<comment type="subcellular location">
    <subcellularLocation>
        <location evidence="1">Nucleus</location>
    </subcellularLocation>
</comment>
<dbReference type="InterPro" id="IPR023211">
    <property type="entry name" value="DNA_pol_palm_dom_sf"/>
</dbReference>
<dbReference type="CDD" id="cd05532">
    <property type="entry name" value="POLBc_alpha"/>
    <property type="match status" value="1"/>
</dbReference>
<evidence type="ECO:0000259" key="15">
    <source>
        <dbReference type="Pfam" id="PF03104"/>
    </source>
</evidence>
<dbReference type="GO" id="GO:0003682">
    <property type="term" value="F:chromatin binding"/>
    <property type="evidence" value="ECO:0007669"/>
    <property type="project" value="TreeGrafter"/>
</dbReference>
<evidence type="ECO:0000256" key="1">
    <source>
        <dbReference type="ARBA" id="ARBA00004123"/>
    </source>
</evidence>
<evidence type="ECO:0000259" key="16">
    <source>
        <dbReference type="Pfam" id="PF08996"/>
    </source>
</evidence>
<feature type="domain" description="DNA-directed DNA polymerase family B exonuclease" evidence="15">
    <location>
        <begin position="472"/>
        <end position="712"/>
    </location>
</feature>
<dbReference type="PANTHER" id="PTHR45861">
    <property type="entry name" value="DNA POLYMERASE ALPHA CATALYTIC SUBUNIT"/>
    <property type="match status" value="1"/>
</dbReference>
<dbReference type="EC" id="2.7.7.7" evidence="12"/>
<dbReference type="CDD" id="cd05776">
    <property type="entry name" value="DNA_polB_alpha_exo"/>
    <property type="match status" value="1"/>
</dbReference>
<evidence type="ECO:0000256" key="2">
    <source>
        <dbReference type="ARBA" id="ARBA00005755"/>
    </source>
</evidence>
<dbReference type="SMART" id="SM00486">
    <property type="entry name" value="POLBc"/>
    <property type="match status" value="1"/>
</dbReference>
<keyword evidence="3 12" id="KW-0808">Transferase</keyword>
<dbReference type="Gene3D" id="3.30.420.10">
    <property type="entry name" value="Ribonuclease H-like superfamily/Ribonuclease H"/>
    <property type="match status" value="1"/>
</dbReference>
<dbReference type="NCBIfam" id="TIGR00592">
    <property type="entry name" value="pol2"/>
    <property type="match status" value="1"/>
</dbReference>
<dbReference type="SUPFAM" id="SSF53098">
    <property type="entry name" value="Ribonuclease H-like"/>
    <property type="match status" value="1"/>
</dbReference>
<evidence type="ECO:0000256" key="5">
    <source>
        <dbReference type="ARBA" id="ARBA00022705"/>
    </source>
</evidence>
<dbReference type="InterPro" id="IPR017964">
    <property type="entry name" value="DNA-dir_DNA_pol_B_CS"/>
</dbReference>
<evidence type="ECO:0000256" key="4">
    <source>
        <dbReference type="ARBA" id="ARBA00022695"/>
    </source>
</evidence>
<dbReference type="FunFam" id="3.30.70.2820:FF:000001">
    <property type="entry name" value="DNA polymerase"/>
    <property type="match status" value="1"/>
</dbReference>
<feature type="compositionally biased region" description="Basic residues" evidence="13">
    <location>
        <begin position="95"/>
        <end position="109"/>
    </location>
</feature>
<evidence type="ECO:0000256" key="10">
    <source>
        <dbReference type="ARBA" id="ARBA00023125"/>
    </source>
</evidence>
<dbReference type="GO" id="GO:0003887">
    <property type="term" value="F:DNA-directed DNA polymerase activity"/>
    <property type="evidence" value="ECO:0007669"/>
    <property type="project" value="UniProtKB-KW"/>
</dbReference>
<sequence>MSDRSNHEKKLKLERLAEYRRVRAGGGRALKEESAQIYDEVSEEQYKTIVRGRLQQDDFIVDDGVDGYMDNGMDDWMSGDKDQMDSEVESEPKRKATKGASKGKTKTKPVHPPEITSISAYRPKVSAEAEAEFMSNLLGTIDSLPTTVTSVTKSRKRKPSPVNDPPSSRSSPGLPDYKSYRSGSSYEDRSSDIEEGLLQSSDDYLFNPKKKVKINNAAITPETERLANLDFQSGSEDFETAFDDSFNDIDIDSFMDVDEDLNLPEVKLEPMESKIPKNNLFNGASNTAHLNNLGGSTPAWLSVYDSLSTTSPDTLGPLASSGTISSVKDTSILEPDGSLRFFWLDYLEQDGKVYFTGKLRDKLSGLWLSCCVTVEGLQRNLFVLPRQKRVEQDEDGDLIDTDVVPSLQDVYNDFDMIRKQMDIKSWKARWVKRKYAFGEKSVPRGESQWMKVVYGFNEPQLPPNACSPTIAQIFGTNTSAFELLVVKRKIMGPCWLQITKPKVDNRGVSWCKVEAVVSDPKDINPFPETNPSAPKDLPTLTVASLSIRTIVNHKENQREVVCVTSRIWQNMAIDDPTPPENLACIVQTLVRPLVQFPANFVASTQVNSKGSILPVKDEQILLNNLLASLFKADPDVIVGHEFLSVSLDVLLHRMRDLKADHWSRLGRFRRSRWPSIGRQGTNMKFLAGRLICDLGSDGAKSMIPSTTWSLTEMCKTHLKIERQDIDPDDTVTYFGSDSSDPKHLLTFVRHCELDAHLQMAIGSKVQILPLTRQLTNLAGNAWNKTLNGGRAERNEYILLHEFHRLKYICPDKTWGKKAAAAAKAEIQDDDAEGAKPSKGKRDKYKGGLVFEPKRGLHDKFILVMDFNSLYPSIIQEYNIDFTTVEAIIGEEEGEEKIPEPPDSHVPQGVLPRLIATLVSRRRQVKSLMKDKSLSHAKRLQYDIKQQALKLTANSMYGCLGFEFSRFYARPLAALTTYKGREILTHTRELAESLELDVVYGDTDSVFVNSGVAELSEALRISAEFKKAVNDRYKLLEIDLDGVFQRLLLLQKKKYAAVKVEDGTRTSVEVKGLDMKRREYCALSKNVSQYVLERILSGDLTETAIENIHEYLTSVGENVRNGKVRLEDFIIFKRLGKNPDDYPDGKSLPHVQVALRMKAKGGTAKTGDVIPYIFCIAEGEEPAKTAQAERAKHPDEVRRSTLKVDYEHYLSQQVLPPIERLCEPIEGTDRSRLAECLGLDPLRYRTSTSGNHNDLVFTTFDSQISDVERFRDVVPFLIRCRGCHGELSFTPIHDSSTIVTSQGAACPSCHKQISTGSLLIQLQVQIRACIAKYYEGWTICDDPTCGNRTRMMSVYGRRCLQPDCKGSVAFEYTDLQLYNQLRYFAHLFDGDKAKTSAKGSSSKNVVEALVDQNQKNLLQPLGECVRQYLDQNGRCWVDLSNLFSFMKL</sequence>
<gene>
    <name evidence="18" type="ORF">AMATHDRAFT_54925</name>
</gene>
<dbReference type="InterPro" id="IPR012337">
    <property type="entry name" value="RNaseH-like_sf"/>
</dbReference>
<dbReference type="GO" id="GO:1902975">
    <property type="term" value="P:mitotic DNA replication initiation"/>
    <property type="evidence" value="ECO:0007669"/>
    <property type="project" value="InterPro"/>
</dbReference>
<protein>
    <recommendedName>
        <fullName evidence="12">DNA polymerase</fullName>
        <ecNumber evidence="12">2.7.7.7</ecNumber>
    </recommendedName>
</protein>
<dbReference type="InterPro" id="IPR038256">
    <property type="entry name" value="Pol_alpha_znc_sf"/>
</dbReference>
<dbReference type="InterPro" id="IPR015088">
    <property type="entry name" value="Znf_DNA-dir_DNA_pol_B_alpha"/>
</dbReference>
<evidence type="ECO:0000256" key="12">
    <source>
        <dbReference type="RuleBase" id="RU000442"/>
    </source>
</evidence>
<dbReference type="OrthoDB" id="6755010at2759"/>
<organism evidence="18 19">
    <name type="scientific">Amanita thiersii Skay4041</name>
    <dbReference type="NCBI Taxonomy" id="703135"/>
    <lineage>
        <taxon>Eukaryota</taxon>
        <taxon>Fungi</taxon>
        <taxon>Dikarya</taxon>
        <taxon>Basidiomycota</taxon>
        <taxon>Agaricomycotina</taxon>
        <taxon>Agaricomycetes</taxon>
        <taxon>Agaricomycetidae</taxon>
        <taxon>Agaricales</taxon>
        <taxon>Pluteineae</taxon>
        <taxon>Amanitaceae</taxon>
        <taxon>Amanita</taxon>
    </lineage>
</organism>
<dbReference type="Gene3D" id="6.10.10.100">
    <property type="match status" value="1"/>
</dbReference>
<dbReference type="InterPro" id="IPR006133">
    <property type="entry name" value="DNA-dir_DNA_pol_B_exonuc"/>
</dbReference>
<dbReference type="GO" id="GO:0003688">
    <property type="term" value="F:DNA replication origin binding"/>
    <property type="evidence" value="ECO:0007669"/>
    <property type="project" value="TreeGrafter"/>
</dbReference>
<dbReference type="Gene3D" id="3.30.70.2820">
    <property type="match status" value="1"/>
</dbReference>
<dbReference type="PRINTS" id="PR00106">
    <property type="entry name" value="DNAPOLB"/>
</dbReference>
<evidence type="ECO:0000256" key="11">
    <source>
        <dbReference type="ARBA" id="ARBA00023242"/>
    </source>
</evidence>
<feature type="domain" description="DNA-directed DNA polymerase family B multifunctional" evidence="14">
    <location>
        <begin position="781"/>
        <end position="1224"/>
    </location>
</feature>
<dbReference type="GO" id="GO:0006273">
    <property type="term" value="P:lagging strand elongation"/>
    <property type="evidence" value="ECO:0007669"/>
    <property type="project" value="TreeGrafter"/>
</dbReference>